<dbReference type="GO" id="GO:0005886">
    <property type="term" value="C:plasma membrane"/>
    <property type="evidence" value="ECO:0007669"/>
    <property type="project" value="UniProtKB-SubCell"/>
</dbReference>
<evidence type="ECO:0000313" key="8">
    <source>
        <dbReference type="EMBL" id="CAC13514.1"/>
    </source>
</evidence>
<dbReference type="PANTHER" id="PTHR10010:SF46">
    <property type="entry name" value="SODIUM-DEPENDENT PHOSPHATE TRANSPORT PROTEIN 2B"/>
    <property type="match status" value="1"/>
</dbReference>
<name>Q98QM0_MYCPU</name>
<protein>
    <recommendedName>
        <fullName evidence="10">Na/Pi cotransporter family protein</fullName>
    </recommendedName>
</protein>
<evidence type="ECO:0000256" key="4">
    <source>
        <dbReference type="ARBA" id="ARBA00022989"/>
    </source>
</evidence>
<dbReference type="HOGENOM" id="CLU_025623_2_0_14"/>
<feature type="transmembrane region" description="Helical" evidence="7">
    <location>
        <begin position="101"/>
        <end position="121"/>
    </location>
</feature>
<dbReference type="PANTHER" id="PTHR10010">
    <property type="entry name" value="SOLUTE CARRIER FAMILY 34 SODIUM PHOSPHATE , MEMBER 2-RELATED"/>
    <property type="match status" value="1"/>
</dbReference>
<keyword evidence="2" id="KW-1003">Cell membrane</keyword>
<dbReference type="AlphaFoldDB" id="Q98QM0"/>
<dbReference type="SUPFAM" id="SSF109755">
    <property type="entry name" value="PhoU-like"/>
    <property type="match status" value="1"/>
</dbReference>
<keyword evidence="9" id="KW-1185">Reference proteome</keyword>
<evidence type="ECO:0008006" key="10">
    <source>
        <dbReference type="Google" id="ProtNLM"/>
    </source>
</evidence>
<dbReference type="KEGG" id="mpu:MYPU_3410"/>
<keyword evidence="4 7" id="KW-1133">Transmembrane helix</keyword>
<evidence type="ECO:0000256" key="7">
    <source>
        <dbReference type="SAM" id="Phobius"/>
    </source>
</evidence>
<dbReference type="GO" id="GO:0044341">
    <property type="term" value="P:sodium-dependent phosphate transport"/>
    <property type="evidence" value="ECO:0007669"/>
    <property type="project" value="InterPro"/>
</dbReference>
<sequence>MFFWKIDLTNSLNTTIGLGYWEGILLVFVGISVFLMSIKMMSTSIRNVGSEKFKKILLSFSKRPIIGIFAGFAFTSMIQSSDGAVALIMGLLAAKFIDLKGAIAFVIGANVGTATTSIIVALEQYFKISNYLLMLCVIGGFIFLFFKKEKWTKIGFLIFSIGMIFLGLKILGSAVKVLIQSPVFSDFIKKFGQDSASSNWISFFFSIALTALFQSSSATIAIYQAIISQGENILSLSSGIALVLGANIGTTITAIIIAFVSGDKNSKRIAISWLFSNFSIALIAMSLVGVAFAPFVRLIVPGENEIAAWQLSIAHLLFNIFLAVVFFFFIKQLVWLCFVLIKKSEDEKTEGMLLPKTLVNVSVEFALLSAKKSTMILTKSVISLIEKFKQYINQKGPKSISIERDLEVIREYKKELYKYSVLVSKTNLNEKESKINLKLILAHRSLEKISKLLREVLEDYNKTKSQFKKINEEFYKEWKEQIIKILDINIQILNDGILQLENPEISKLSENRKIVRKTDSMINKYSHNFHADLQQLDLDKKDYILDIEILNILKNLERISHHGLRLLEV</sequence>
<evidence type="ECO:0000256" key="2">
    <source>
        <dbReference type="ARBA" id="ARBA00022475"/>
    </source>
</evidence>
<feature type="transmembrane region" description="Helical" evidence="7">
    <location>
        <begin position="273"/>
        <end position="296"/>
    </location>
</feature>
<feature type="coiled-coil region" evidence="6">
    <location>
        <begin position="446"/>
        <end position="473"/>
    </location>
</feature>
<keyword evidence="6" id="KW-0175">Coiled coil</keyword>
<dbReference type="InterPro" id="IPR003841">
    <property type="entry name" value="Na/Pi_transpt"/>
</dbReference>
<evidence type="ECO:0000256" key="6">
    <source>
        <dbReference type="SAM" id="Coils"/>
    </source>
</evidence>
<feature type="transmembrane region" description="Helical" evidence="7">
    <location>
        <begin position="200"/>
        <end position="227"/>
    </location>
</feature>
<evidence type="ECO:0000256" key="1">
    <source>
        <dbReference type="ARBA" id="ARBA00004651"/>
    </source>
</evidence>
<reference evidence="8 9" key="1">
    <citation type="journal article" date="2001" name="Nucleic Acids Res.">
        <title>The complete genome sequence of the murine respiratory pathogen Mycoplasma pulmonis.</title>
        <authorList>
            <person name="Chambaud I."/>
            <person name="Heilig R."/>
            <person name="Ferris S."/>
            <person name="Barbe V."/>
            <person name="Samson D."/>
            <person name="Galisson F."/>
            <person name="Moszer I."/>
            <person name="Dybvig K."/>
            <person name="Wroblewski H."/>
            <person name="Viari A."/>
            <person name="Rocha E.P.C."/>
            <person name="Blanchard A."/>
        </authorList>
    </citation>
    <scope>NUCLEOTIDE SEQUENCE [LARGE SCALE GENOMIC DNA]</scope>
    <source>
        <strain evidence="8 9">UAB CTIP</strain>
    </source>
</reference>
<dbReference type="Pfam" id="PF02690">
    <property type="entry name" value="Na_Pi_cotrans"/>
    <property type="match status" value="2"/>
</dbReference>
<dbReference type="RefSeq" id="WP_010925145.1">
    <property type="nucleotide sequence ID" value="NC_002771.1"/>
</dbReference>
<feature type="transmembrane region" description="Helical" evidence="7">
    <location>
        <begin position="65"/>
        <end position="89"/>
    </location>
</feature>
<feature type="transmembrane region" description="Helical" evidence="7">
    <location>
        <begin position="158"/>
        <end position="179"/>
    </location>
</feature>
<dbReference type="PIR" id="E90554">
    <property type="entry name" value="E90554"/>
</dbReference>
<accession>Q98QM0</accession>
<evidence type="ECO:0000256" key="5">
    <source>
        <dbReference type="ARBA" id="ARBA00023136"/>
    </source>
</evidence>
<organism evidence="9">
    <name type="scientific">Mycoplasmopsis pulmonis (strain UAB CTIP)</name>
    <name type="common">Mycoplasma pulmonis</name>
    <dbReference type="NCBI Taxonomy" id="272635"/>
    <lineage>
        <taxon>Bacteria</taxon>
        <taxon>Bacillati</taxon>
        <taxon>Mycoplasmatota</taxon>
        <taxon>Mycoplasmoidales</taxon>
        <taxon>Metamycoplasmataceae</taxon>
        <taxon>Mycoplasmopsis</taxon>
    </lineage>
</organism>
<dbReference type="eggNOG" id="COG1283">
    <property type="taxonomic scope" value="Bacteria"/>
</dbReference>
<dbReference type="EMBL" id="AL445564">
    <property type="protein sequence ID" value="CAC13514.1"/>
    <property type="molecule type" value="Genomic_DNA"/>
</dbReference>
<gene>
    <name evidence="8" type="ordered locus">MYPU_3410</name>
</gene>
<evidence type="ECO:0000256" key="3">
    <source>
        <dbReference type="ARBA" id="ARBA00022692"/>
    </source>
</evidence>
<dbReference type="BioCyc" id="MPUL272635:G1GT6-341-MONOMER"/>
<dbReference type="Proteomes" id="UP000000528">
    <property type="component" value="Chromosome"/>
</dbReference>
<dbReference type="NCBIfam" id="NF037997">
    <property type="entry name" value="Na_Pi_symport"/>
    <property type="match status" value="1"/>
</dbReference>
<feature type="transmembrane region" description="Helical" evidence="7">
    <location>
        <begin position="20"/>
        <end position="38"/>
    </location>
</feature>
<comment type="subcellular location">
    <subcellularLocation>
        <location evidence="1">Cell membrane</location>
        <topology evidence="1">Multi-pass membrane protein</topology>
    </subcellularLocation>
</comment>
<feature type="transmembrane region" description="Helical" evidence="7">
    <location>
        <begin position="316"/>
        <end position="341"/>
    </location>
</feature>
<feature type="transmembrane region" description="Helical" evidence="7">
    <location>
        <begin position="128"/>
        <end position="146"/>
    </location>
</feature>
<keyword evidence="5 7" id="KW-0472">Membrane</keyword>
<proteinExistence type="predicted"/>
<dbReference type="GO" id="GO:0005436">
    <property type="term" value="F:sodium:phosphate symporter activity"/>
    <property type="evidence" value="ECO:0007669"/>
    <property type="project" value="InterPro"/>
</dbReference>
<evidence type="ECO:0000313" key="9">
    <source>
        <dbReference type="Proteomes" id="UP000000528"/>
    </source>
</evidence>
<keyword evidence="3 7" id="KW-0812">Transmembrane</keyword>
<feature type="transmembrane region" description="Helical" evidence="7">
    <location>
        <begin position="239"/>
        <end position="261"/>
    </location>
</feature>